<name>A0A812X3L1_9DINO</name>
<proteinExistence type="predicted"/>
<evidence type="ECO:0000313" key="1">
    <source>
        <dbReference type="EMBL" id="CAE7705913.1"/>
    </source>
</evidence>
<accession>A0A812X3L1</accession>
<dbReference type="AlphaFoldDB" id="A0A812X3L1"/>
<dbReference type="EMBL" id="CAJNJA010035352">
    <property type="protein sequence ID" value="CAE7705913.1"/>
    <property type="molecule type" value="Genomic_DNA"/>
</dbReference>
<protein>
    <submittedName>
        <fullName evidence="1">Uncharacterized protein</fullName>
    </submittedName>
</protein>
<organism evidence="1 2">
    <name type="scientific">Symbiodinium necroappetens</name>
    <dbReference type="NCBI Taxonomy" id="1628268"/>
    <lineage>
        <taxon>Eukaryota</taxon>
        <taxon>Sar</taxon>
        <taxon>Alveolata</taxon>
        <taxon>Dinophyceae</taxon>
        <taxon>Suessiales</taxon>
        <taxon>Symbiodiniaceae</taxon>
        <taxon>Symbiodinium</taxon>
    </lineage>
</organism>
<evidence type="ECO:0000313" key="2">
    <source>
        <dbReference type="Proteomes" id="UP000601435"/>
    </source>
</evidence>
<keyword evidence="2" id="KW-1185">Reference proteome</keyword>
<dbReference type="Proteomes" id="UP000601435">
    <property type="component" value="Unassembled WGS sequence"/>
</dbReference>
<comment type="caution">
    <text evidence="1">The sequence shown here is derived from an EMBL/GenBank/DDBJ whole genome shotgun (WGS) entry which is preliminary data.</text>
</comment>
<sequence length="485" mass="51715">MAPRYVSADTPVEHVRVYVDGLQGQLRSRALRAAERIKKRPPTLGKLDADLNAVADELGDEAIVEVTAGPRKGIICVTLRPEHGGHLTAGAGRGGRDVMLPGSALSFKLDGTPAAARGPPPLRVSAQGEWNLGQDGLGCCLTVAPLFGTGAWRLLPSVEMGAGLGGLFGLICPKSQHSYLQVCLTDPLGRHKTRLRASSRDLRQDASLLDVPLQSSKASVSHQFLNSYGQEDDGGQLGASCEVAGLLGDVQVARAEAAWARWGSGLGAAWQERLFLGGVTGQGPGETSPILAEGSRKDSLASDLTDWARPSARSGKQRRHVSEVQGSEALVCPSLPFIFNPGNRHLPQSLTCPTLIQIPQQGAAADHDDDDSESIAMILVVITISSTLRDDSDDAEDDLDKTYTTSEPTRIETGQTTFLGGDTRASVEGSMRWPVPLGFGLHVFVFGSAGILLERMPLAFGRRFRPFRAQIHRTSGVKVRSGRED</sequence>
<reference evidence="1" key="1">
    <citation type="submission" date="2021-02" db="EMBL/GenBank/DDBJ databases">
        <authorList>
            <person name="Dougan E. K."/>
            <person name="Rhodes N."/>
            <person name="Thang M."/>
            <person name="Chan C."/>
        </authorList>
    </citation>
    <scope>NUCLEOTIDE SEQUENCE</scope>
</reference>
<dbReference type="OrthoDB" id="442345at2759"/>
<gene>
    <name evidence="1" type="ORF">SNEC2469_LOCUS20349</name>
</gene>